<evidence type="ECO:0000256" key="1">
    <source>
        <dbReference type="ARBA" id="ARBA00000085"/>
    </source>
</evidence>
<evidence type="ECO:0000313" key="12">
    <source>
        <dbReference type="EMBL" id="NYE82418.1"/>
    </source>
</evidence>
<feature type="modified residue" description="4-aspartylphosphate" evidence="7">
    <location>
        <position position="595"/>
    </location>
</feature>
<dbReference type="InterPro" id="IPR013656">
    <property type="entry name" value="PAS_4"/>
</dbReference>
<dbReference type="Pfam" id="PF00072">
    <property type="entry name" value="Response_reg"/>
    <property type="match status" value="1"/>
</dbReference>
<feature type="domain" description="PAS" evidence="10">
    <location>
        <begin position="143"/>
        <end position="214"/>
    </location>
</feature>
<keyword evidence="6" id="KW-0418">Kinase</keyword>
<comment type="catalytic activity">
    <reaction evidence="1">
        <text>ATP + protein L-histidine = ADP + protein N-phospho-L-histidine.</text>
        <dbReference type="EC" id="2.7.13.3"/>
    </reaction>
</comment>
<feature type="domain" description="Response regulatory" evidence="9">
    <location>
        <begin position="542"/>
        <end position="668"/>
    </location>
</feature>
<dbReference type="SMART" id="SM00387">
    <property type="entry name" value="HATPase_c"/>
    <property type="match status" value="1"/>
</dbReference>
<dbReference type="Gene3D" id="3.30.565.10">
    <property type="entry name" value="Histidine kinase-like ATPase, C-terminal domain"/>
    <property type="match status" value="1"/>
</dbReference>
<dbReference type="CDD" id="cd00130">
    <property type="entry name" value="PAS"/>
    <property type="match status" value="1"/>
</dbReference>
<feature type="domain" description="PAC" evidence="11">
    <location>
        <begin position="217"/>
        <end position="269"/>
    </location>
</feature>
<feature type="domain" description="Histidine kinase" evidence="8">
    <location>
        <begin position="294"/>
        <end position="513"/>
    </location>
</feature>
<dbReference type="SMART" id="SM00388">
    <property type="entry name" value="HisKA"/>
    <property type="match status" value="1"/>
</dbReference>
<dbReference type="InterPro" id="IPR003594">
    <property type="entry name" value="HATPase_dom"/>
</dbReference>
<dbReference type="SMART" id="SM00091">
    <property type="entry name" value="PAS"/>
    <property type="match status" value="2"/>
</dbReference>
<evidence type="ECO:0000259" key="11">
    <source>
        <dbReference type="PROSITE" id="PS50113"/>
    </source>
</evidence>
<dbReference type="PROSITE" id="PS50113">
    <property type="entry name" value="PAC"/>
    <property type="match status" value="1"/>
</dbReference>
<dbReference type="InterPro" id="IPR035965">
    <property type="entry name" value="PAS-like_dom_sf"/>
</dbReference>
<dbReference type="PROSITE" id="PS50109">
    <property type="entry name" value="HIS_KIN"/>
    <property type="match status" value="1"/>
</dbReference>
<dbReference type="AlphaFoldDB" id="A0A7Y9ITY2"/>
<dbReference type="InterPro" id="IPR000700">
    <property type="entry name" value="PAS-assoc_C"/>
</dbReference>
<evidence type="ECO:0000256" key="3">
    <source>
        <dbReference type="ARBA" id="ARBA00012438"/>
    </source>
</evidence>
<keyword evidence="4 7" id="KW-0597">Phosphoprotein</keyword>
<protein>
    <recommendedName>
        <fullName evidence="3">histidine kinase</fullName>
        <ecNumber evidence="3">2.7.13.3</ecNumber>
    </recommendedName>
</protein>
<dbReference type="Pfam" id="PF08448">
    <property type="entry name" value="PAS_4"/>
    <property type="match status" value="2"/>
</dbReference>
<comment type="subcellular location">
    <subcellularLocation>
        <location evidence="2">Cell inner membrane</location>
        <topology evidence="2">Multi-pass membrane protein</topology>
    </subcellularLocation>
</comment>
<dbReference type="SUPFAM" id="SSF55785">
    <property type="entry name" value="PYP-like sensor domain (PAS domain)"/>
    <property type="match status" value="2"/>
</dbReference>
<evidence type="ECO:0000256" key="5">
    <source>
        <dbReference type="ARBA" id="ARBA00022679"/>
    </source>
</evidence>
<dbReference type="InterPro" id="IPR004358">
    <property type="entry name" value="Sig_transdc_His_kin-like_C"/>
</dbReference>
<dbReference type="Proteomes" id="UP000542125">
    <property type="component" value="Unassembled WGS sequence"/>
</dbReference>
<dbReference type="PRINTS" id="PR00344">
    <property type="entry name" value="BCTRLSENSOR"/>
</dbReference>
<keyword evidence="5" id="KW-0808">Transferase</keyword>
<dbReference type="Pfam" id="PF02518">
    <property type="entry name" value="HATPase_c"/>
    <property type="match status" value="1"/>
</dbReference>
<comment type="caution">
    <text evidence="12">The sequence shown here is derived from an EMBL/GenBank/DDBJ whole genome shotgun (WGS) entry which is preliminary data.</text>
</comment>
<dbReference type="SUPFAM" id="SSF55874">
    <property type="entry name" value="ATPase domain of HSP90 chaperone/DNA topoisomerase II/histidine kinase"/>
    <property type="match status" value="1"/>
</dbReference>
<dbReference type="GO" id="GO:0005886">
    <property type="term" value="C:plasma membrane"/>
    <property type="evidence" value="ECO:0007669"/>
    <property type="project" value="UniProtKB-SubCell"/>
</dbReference>
<gene>
    <name evidence="12" type="ORF">FHW18_001689</name>
</gene>
<dbReference type="CDD" id="cd17580">
    <property type="entry name" value="REC_2_DhkD-like"/>
    <property type="match status" value="1"/>
</dbReference>
<dbReference type="EC" id="2.7.13.3" evidence="3"/>
<evidence type="ECO:0000256" key="6">
    <source>
        <dbReference type="ARBA" id="ARBA00022777"/>
    </source>
</evidence>
<dbReference type="FunFam" id="3.30.565.10:FF:000006">
    <property type="entry name" value="Sensor histidine kinase WalK"/>
    <property type="match status" value="1"/>
</dbReference>
<evidence type="ECO:0000313" key="13">
    <source>
        <dbReference type="Proteomes" id="UP000542125"/>
    </source>
</evidence>
<evidence type="ECO:0000259" key="8">
    <source>
        <dbReference type="PROSITE" id="PS50109"/>
    </source>
</evidence>
<dbReference type="NCBIfam" id="TIGR00229">
    <property type="entry name" value="sensory_box"/>
    <property type="match status" value="1"/>
</dbReference>
<keyword evidence="13" id="KW-1185">Reference proteome</keyword>
<dbReference type="SUPFAM" id="SSF52172">
    <property type="entry name" value="CheY-like"/>
    <property type="match status" value="1"/>
</dbReference>
<name>A0A7Y9ITY2_9BURK</name>
<proteinExistence type="predicted"/>
<evidence type="ECO:0000256" key="7">
    <source>
        <dbReference type="PROSITE-ProRule" id="PRU00169"/>
    </source>
</evidence>
<reference evidence="12 13" key="1">
    <citation type="submission" date="2020-07" db="EMBL/GenBank/DDBJ databases">
        <title>Genomic Encyclopedia of Type Strains, Phase IV (KMG-V): Genome sequencing to study the core and pangenomes of soil and plant-associated prokaryotes.</title>
        <authorList>
            <person name="Whitman W."/>
        </authorList>
    </citation>
    <scope>NUCLEOTIDE SEQUENCE [LARGE SCALE GENOMIC DNA]</scope>
    <source>
        <strain evidence="12 13">SAS40</strain>
    </source>
</reference>
<dbReference type="Pfam" id="PF00512">
    <property type="entry name" value="HisKA"/>
    <property type="match status" value="1"/>
</dbReference>
<dbReference type="InterPro" id="IPR003661">
    <property type="entry name" value="HisK_dim/P_dom"/>
</dbReference>
<dbReference type="GO" id="GO:0000155">
    <property type="term" value="F:phosphorelay sensor kinase activity"/>
    <property type="evidence" value="ECO:0007669"/>
    <property type="project" value="InterPro"/>
</dbReference>
<dbReference type="SUPFAM" id="SSF47384">
    <property type="entry name" value="Homodimeric domain of signal transducing histidine kinase"/>
    <property type="match status" value="1"/>
</dbReference>
<dbReference type="Gene3D" id="1.10.287.130">
    <property type="match status" value="1"/>
</dbReference>
<dbReference type="InterPro" id="IPR036890">
    <property type="entry name" value="HATPase_C_sf"/>
</dbReference>
<evidence type="ECO:0000259" key="10">
    <source>
        <dbReference type="PROSITE" id="PS50112"/>
    </source>
</evidence>
<evidence type="ECO:0000256" key="2">
    <source>
        <dbReference type="ARBA" id="ARBA00004429"/>
    </source>
</evidence>
<sequence>MSDDHVPSSHPNDFGFRDLADQAPCVLWMAGVGGDWRYVNAAWTRLSGQATMRSTGRGWMDVVGEKSRTALVAAFAKGAADGAAFDVEVCLTTADAAGRKVLLRATPVMQGGTVTGFSGSIAPVDHAPKAVLSDDEQRQLFRNRRELETLVENSPDVIARLSRDLRHLYVNRATRDAFGIDAGDFIGKSIAEMGFPDSVAAAYDKAAREVFQCGEERAFNFTLDDSESRTRHFTTRILPEFERDGSIDSVLAVTYDVTQRTEAQLERDALLIREQAARFQAEAASRARDQFLAIVSHELRSPLNGIQSWTHVLENRVDTGTPSVARAIAGIKTGVQQQVRMIEELLDATQVMTGRLRMPKQPFTLQPAIDAAISSASKAAAERNVSVTTAFPDAPIRLVGNAERVEQIIWNLLTNAIKFSPQGSDIKVAIETSDIDVRISVVDQGKGISSEFMPFLFDPFRQADSSNTRRTEGLGLGLTLVRQLTELHGGRAVAYSDGENQGSTFSIYLPLRNEVDSEDEGPRAVQTVAGDDKPLSSLENVRVLLVDDQKEARDSLSELLTHIGAQVAPTDSGQHALDHLRQCGPDDAPQVIICDIAMPDMDGYETLKQVRQLERQVSTRFRGPIPAIALTAFGQREDRVRALANGFQVYLTKPANPSELISVIASLTRPAAQASATQRVASSVH</sequence>
<dbReference type="RefSeq" id="WP_179585295.1">
    <property type="nucleotide sequence ID" value="NZ_JACBYR010000001.1"/>
</dbReference>
<dbReference type="SMART" id="SM00448">
    <property type="entry name" value="REC"/>
    <property type="match status" value="1"/>
</dbReference>
<dbReference type="Gene3D" id="3.40.50.2300">
    <property type="match status" value="1"/>
</dbReference>
<dbReference type="InterPro" id="IPR005467">
    <property type="entry name" value="His_kinase_dom"/>
</dbReference>
<dbReference type="InterPro" id="IPR011006">
    <property type="entry name" value="CheY-like_superfamily"/>
</dbReference>
<dbReference type="EMBL" id="JACBYR010000001">
    <property type="protein sequence ID" value="NYE82418.1"/>
    <property type="molecule type" value="Genomic_DNA"/>
</dbReference>
<evidence type="ECO:0000256" key="4">
    <source>
        <dbReference type="ARBA" id="ARBA00022553"/>
    </source>
</evidence>
<dbReference type="PROSITE" id="PS50110">
    <property type="entry name" value="RESPONSE_REGULATORY"/>
    <property type="match status" value="1"/>
</dbReference>
<dbReference type="CDD" id="cd00082">
    <property type="entry name" value="HisKA"/>
    <property type="match status" value="1"/>
</dbReference>
<evidence type="ECO:0000259" key="9">
    <source>
        <dbReference type="PROSITE" id="PS50110"/>
    </source>
</evidence>
<dbReference type="InterPro" id="IPR000014">
    <property type="entry name" value="PAS"/>
</dbReference>
<dbReference type="Gene3D" id="3.30.450.20">
    <property type="entry name" value="PAS domain"/>
    <property type="match status" value="2"/>
</dbReference>
<organism evidence="12 13">
    <name type="scientific">Pigmentiphaga litoralis</name>
    <dbReference type="NCBI Taxonomy" id="516702"/>
    <lineage>
        <taxon>Bacteria</taxon>
        <taxon>Pseudomonadati</taxon>
        <taxon>Pseudomonadota</taxon>
        <taxon>Betaproteobacteria</taxon>
        <taxon>Burkholderiales</taxon>
        <taxon>Alcaligenaceae</taxon>
        <taxon>Pigmentiphaga</taxon>
    </lineage>
</organism>
<dbReference type="PANTHER" id="PTHR43547">
    <property type="entry name" value="TWO-COMPONENT HISTIDINE KINASE"/>
    <property type="match status" value="1"/>
</dbReference>
<dbReference type="PROSITE" id="PS50112">
    <property type="entry name" value="PAS"/>
    <property type="match status" value="1"/>
</dbReference>
<dbReference type="InterPro" id="IPR001789">
    <property type="entry name" value="Sig_transdc_resp-reg_receiver"/>
</dbReference>
<dbReference type="PANTHER" id="PTHR43547:SF2">
    <property type="entry name" value="HYBRID SIGNAL TRANSDUCTION HISTIDINE KINASE C"/>
    <property type="match status" value="1"/>
</dbReference>
<dbReference type="InterPro" id="IPR036097">
    <property type="entry name" value="HisK_dim/P_sf"/>
</dbReference>
<accession>A0A7Y9ITY2</accession>